<evidence type="ECO:0000259" key="2">
    <source>
        <dbReference type="Pfam" id="PF04909"/>
    </source>
</evidence>
<dbReference type="Pfam" id="PF04909">
    <property type="entry name" value="Amidohydro_2"/>
    <property type="match status" value="1"/>
</dbReference>
<gene>
    <name evidence="3" type="ORF">ACFPOF_15075</name>
</gene>
<accession>A0ABW0HSU6</accession>
<name>A0ABW0HSU6_9BACL</name>
<comment type="caution">
    <text evidence="3">The sequence shown here is derived from an EMBL/GenBank/DDBJ whole genome shotgun (WGS) entry which is preliminary data.</text>
</comment>
<feature type="domain" description="Amidohydrolase-related" evidence="2">
    <location>
        <begin position="3"/>
        <end position="276"/>
    </location>
</feature>
<sequence>MIIDAHQHVWNLDKCSYPWLTPDSGSIYRTFEAVELEPVIRKIGVDKTVLVQAMDSYEDTDYMLATAATHTWVGGVVGWVPLDRPVEAAESLERYRQHEVFKGIRHLIHGEQDPRWLMRPEVQEGFRLLERSGLTFDVIAVFPNHLGLVPLLSEKFPELRIVIDHLAKPPFGSDDWGEWARQLKQAAENPNVFAKVSGLNTAFGPGWSADSLRPCIEIAMNAFGAERLMFGSDWPVATLNGTYEEVWEATHATLADCNAVEKEAIFGGTAARFYRISV</sequence>
<dbReference type="InterPro" id="IPR032466">
    <property type="entry name" value="Metal_Hydrolase"/>
</dbReference>
<dbReference type="InterPro" id="IPR006680">
    <property type="entry name" value="Amidohydro-rel"/>
</dbReference>
<evidence type="ECO:0000313" key="4">
    <source>
        <dbReference type="Proteomes" id="UP001596113"/>
    </source>
</evidence>
<organism evidence="3 4">
    <name type="scientific">Cohnella soli</name>
    <dbReference type="NCBI Taxonomy" id="425005"/>
    <lineage>
        <taxon>Bacteria</taxon>
        <taxon>Bacillati</taxon>
        <taxon>Bacillota</taxon>
        <taxon>Bacilli</taxon>
        <taxon>Bacillales</taxon>
        <taxon>Paenibacillaceae</taxon>
        <taxon>Cohnella</taxon>
    </lineage>
</organism>
<dbReference type="Proteomes" id="UP001596113">
    <property type="component" value="Unassembled WGS sequence"/>
</dbReference>
<comment type="similarity">
    <text evidence="1">Belongs to the metallo-dependent hydrolases superfamily.</text>
</comment>
<dbReference type="PANTHER" id="PTHR43569:SF2">
    <property type="entry name" value="AMIDOHYDROLASE-RELATED DOMAIN-CONTAINING PROTEIN"/>
    <property type="match status" value="1"/>
</dbReference>
<evidence type="ECO:0000313" key="3">
    <source>
        <dbReference type="EMBL" id="MFC5404064.1"/>
    </source>
</evidence>
<dbReference type="Gene3D" id="3.20.20.140">
    <property type="entry name" value="Metal-dependent hydrolases"/>
    <property type="match status" value="1"/>
</dbReference>
<protein>
    <submittedName>
        <fullName evidence="3">Amidohydrolase family protein</fullName>
    </submittedName>
</protein>
<dbReference type="EMBL" id="JBHSMI010000025">
    <property type="protein sequence ID" value="MFC5404064.1"/>
    <property type="molecule type" value="Genomic_DNA"/>
</dbReference>
<proteinExistence type="inferred from homology"/>
<evidence type="ECO:0000256" key="1">
    <source>
        <dbReference type="ARBA" id="ARBA00038310"/>
    </source>
</evidence>
<dbReference type="InterPro" id="IPR052350">
    <property type="entry name" value="Metallo-dep_Lactonases"/>
</dbReference>
<keyword evidence="4" id="KW-1185">Reference proteome</keyword>
<dbReference type="SUPFAM" id="SSF51556">
    <property type="entry name" value="Metallo-dependent hydrolases"/>
    <property type="match status" value="1"/>
</dbReference>
<dbReference type="PANTHER" id="PTHR43569">
    <property type="entry name" value="AMIDOHYDROLASE"/>
    <property type="match status" value="1"/>
</dbReference>
<dbReference type="RefSeq" id="WP_378134005.1">
    <property type="nucleotide sequence ID" value="NZ_JBHSMI010000025.1"/>
</dbReference>
<reference evidence="4" key="1">
    <citation type="journal article" date="2019" name="Int. J. Syst. Evol. Microbiol.">
        <title>The Global Catalogue of Microorganisms (GCM) 10K type strain sequencing project: providing services to taxonomists for standard genome sequencing and annotation.</title>
        <authorList>
            <consortium name="The Broad Institute Genomics Platform"/>
            <consortium name="The Broad Institute Genome Sequencing Center for Infectious Disease"/>
            <person name="Wu L."/>
            <person name="Ma J."/>
        </authorList>
    </citation>
    <scope>NUCLEOTIDE SEQUENCE [LARGE SCALE GENOMIC DNA]</scope>
    <source>
        <strain evidence="4">CGMCC 1.18575</strain>
    </source>
</reference>